<protein>
    <submittedName>
        <fullName evidence="3">Ras association domain family member 10</fullName>
    </submittedName>
</protein>
<feature type="region of interest" description="Disordered" evidence="1">
    <location>
        <begin position="331"/>
        <end position="396"/>
    </location>
</feature>
<reference evidence="3" key="1">
    <citation type="submission" date="2025-08" db="UniProtKB">
        <authorList>
            <consortium name="Ensembl"/>
        </authorList>
    </citation>
    <scope>IDENTIFICATION</scope>
</reference>
<evidence type="ECO:0000256" key="1">
    <source>
        <dbReference type="SAM" id="MobiDB-lite"/>
    </source>
</evidence>
<name>A0A3Q2XC53_HIPCM</name>
<dbReference type="PANTHER" id="PTHR15286">
    <property type="entry name" value="RAS-ASSOCIATING DOMAIN CONTAINING PROTEIN"/>
    <property type="match status" value="1"/>
</dbReference>
<dbReference type="GeneTree" id="ENSGT00950000182839"/>
<dbReference type="Gene3D" id="3.10.20.90">
    <property type="entry name" value="Phosphatidylinositol 3-kinase Catalytic Subunit, Chain A, domain 1"/>
    <property type="match status" value="1"/>
</dbReference>
<reference evidence="3" key="2">
    <citation type="submission" date="2025-09" db="UniProtKB">
        <authorList>
            <consortium name="Ensembl"/>
        </authorList>
    </citation>
    <scope>IDENTIFICATION</scope>
</reference>
<feature type="compositionally biased region" description="Polar residues" evidence="1">
    <location>
        <begin position="386"/>
        <end position="396"/>
    </location>
</feature>
<accession>A0A3Q2XC53</accession>
<dbReference type="SMART" id="SM00314">
    <property type="entry name" value="RA"/>
    <property type="match status" value="1"/>
</dbReference>
<evidence type="ECO:0000259" key="2">
    <source>
        <dbReference type="PROSITE" id="PS50200"/>
    </source>
</evidence>
<dbReference type="OMA" id="QISVWVC"/>
<dbReference type="InterPro" id="IPR033593">
    <property type="entry name" value="N-RASSF"/>
</dbReference>
<proteinExistence type="predicted"/>
<keyword evidence="4" id="KW-1185">Reference proteome</keyword>
<dbReference type="PANTHER" id="PTHR15286:SF13">
    <property type="entry name" value="RAS ASSOCIATION DOMAIN-CONTAINING PROTEIN 10"/>
    <property type="match status" value="1"/>
</dbReference>
<sequence>MDSVEGRISVWVRAEEKLAFGLSKRTTCADVVKALLKDLKQPEPLLPHRYSIAEKWRGLQRVLPDRTRIWRLWVAWGEERDRVRFVLVGCSEAARSAEARVVLLGKHNLVSKWTPGSYLTEVPMDKQRRIVRKAFKKLEKMQRKQPSSSGAGKLQALARLVVSQDRTIRLQALRIQQLDAEIERREAEVHLDRTRTHGVDYVQNTYLFERAAEDMNDTAVSHLFQCQEELREQEALTDMLTAQKEDKFNRHWMRRRRVEDEEEETSASFIAAGDEMLLKERLRRLLDVILFVGLRLRSDLEAIRGDLELSRQICSSREEEMKDLLEKINSLGSEDGVDTQGGADEAQRMTSSLERKSEWVEQARGLSKCDDDDSDTGLSSLHSQESDSVTVCQSLV</sequence>
<dbReference type="Proteomes" id="UP000264820">
    <property type="component" value="Unplaced"/>
</dbReference>
<organism evidence="3 4">
    <name type="scientific">Hippocampus comes</name>
    <name type="common">Tiger tail seahorse</name>
    <dbReference type="NCBI Taxonomy" id="109280"/>
    <lineage>
        <taxon>Eukaryota</taxon>
        <taxon>Metazoa</taxon>
        <taxon>Chordata</taxon>
        <taxon>Craniata</taxon>
        <taxon>Vertebrata</taxon>
        <taxon>Euteleostomi</taxon>
        <taxon>Actinopterygii</taxon>
        <taxon>Neopterygii</taxon>
        <taxon>Teleostei</taxon>
        <taxon>Neoteleostei</taxon>
        <taxon>Acanthomorphata</taxon>
        <taxon>Syngnathiaria</taxon>
        <taxon>Syngnathiformes</taxon>
        <taxon>Syngnathoidei</taxon>
        <taxon>Syngnathidae</taxon>
        <taxon>Hippocampus</taxon>
    </lineage>
</organism>
<dbReference type="InterPro" id="IPR029071">
    <property type="entry name" value="Ubiquitin-like_domsf"/>
</dbReference>
<evidence type="ECO:0000313" key="3">
    <source>
        <dbReference type="Ensembl" id="ENSHCOP00000001623.1"/>
    </source>
</evidence>
<dbReference type="PROSITE" id="PS50200">
    <property type="entry name" value="RA"/>
    <property type="match status" value="1"/>
</dbReference>
<dbReference type="Ensembl" id="ENSHCOT00000011791.1">
    <property type="protein sequence ID" value="ENSHCOP00000001623.1"/>
    <property type="gene ID" value="ENSHCOG00000002610.1"/>
</dbReference>
<dbReference type="GO" id="GO:0007165">
    <property type="term" value="P:signal transduction"/>
    <property type="evidence" value="ECO:0007669"/>
    <property type="project" value="InterPro"/>
</dbReference>
<feature type="domain" description="Ras-associating" evidence="2">
    <location>
        <begin position="1"/>
        <end position="92"/>
    </location>
</feature>
<evidence type="ECO:0000313" key="4">
    <source>
        <dbReference type="Proteomes" id="UP000264820"/>
    </source>
</evidence>
<dbReference type="SUPFAM" id="SSF54236">
    <property type="entry name" value="Ubiquitin-like"/>
    <property type="match status" value="1"/>
</dbReference>
<dbReference type="InterPro" id="IPR000159">
    <property type="entry name" value="RA_dom"/>
</dbReference>
<dbReference type="AlphaFoldDB" id="A0A3Q2XC53"/>
<dbReference type="Pfam" id="PF21712">
    <property type="entry name" value="RASSF8-10_RA"/>
    <property type="match status" value="1"/>
</dbReference>
<dbReference type="InterPro" id="IPR048945">
    <property type="entry name" value="RASSF8/10_RA"/>
</dbReference>